<feature type="binding site" description="proximal binding residue" evidence="4">
    <location>
        <position position="416"/>
    </location>
    <ligand>
        <name>heme b</name>
        <dbReference type="ChEBI" id="CHEBI:60344"/>
    </ligand>
    <ligandPart>
        <name>Fe</name>
        <dbReference type="ChEBI" id="CHEBI:18248"/>
    </ligandPart>
</feature>
<protein>
    <submittedName>
        <fullName evidence="5">Indoleamine 2,3-dioxygenase 1</fullName>
    </submittedName>
</protein>
<evidence type="ECO:0000256" key="3">
    <source>
        <dbReference type="ARBA" id="ARBA00023004"/>
    </source>
</evidence>
<dbReference type="OMA" id="HVLAWIM"/>
<dbReference type="GO" id="GO:0005737">
    <property type="term" value="C:cytoplasm"/>
    <property type="evidence" value="ECO:0007669"/>
    <property type="project" value="TreeGrafter"/>
</dbReference>
<evidence type="ECO:0000313" key="5">
    <source>
        <dbReference type="EMBL" id="OBZ66264.1"/>
    </source>
</evidence>
<dbReference type="Gene3D" id="1.20.58.480">
    <property type="match status" value="1"/>
</dbReference>
<comment type="caution">
    <text evidence="5">The sequence shown here is derived from an EMBL/GenBank/DDBJ whole genome shotgun (WGS) entry which is preliminary data.</text>
</comment>
<dbReference type="Proteomes" id="UP000092993">
    <property type="component" value="Unassembled WGS sequence"/>
</dbReference>
<dbReference type="AlphaFoldDB" id="A0A1C7LTV8"/>
<gene>
    <name evidence="5" type="primary">IDO1</name>
    <name evidence="5" type="ORF">A0H81_13763</name>
</gene>
<dbReference type="InterPro" id="IPR000898">
    <property type="entry name" value="Indolamine_dOase"/>
</dbReference>
<dbReference type="EMBL" id="LUGG01000032">
    <property type="protein sequence ID" value="OBZ66264.1"/>
    <property type="molecule type" value="Genomic_DNA"/>
</dbReference>
<evidence type="ECO:0000256" key="1">
    <source>
        <dbReference type="ARBA" id="ARBA00007119"/>
    </source>
</evidence>
<keyword evidence="5" id="KW-0560">Oxidoreductase</keyword>
<keyword evidence="4" id="KW-0349">Heme</keyword>
<sequence>MAALPPNHFLALPRPDVHFTPAVGTPDTSTLAAHDFDVDTRTGFMPPQPPLARLPAEWESWEATLDDGLASKLQLSDRADVSAEDRAKTERWRSHVRNLPIISIAGLKSSELLLRRAHHVLAWVMHLFVHTTPQSETTINIPPPITVPLLQVSAQLQLPPVLTYSDDVLYNWAYKTPPENPFLTAPALDNLRCLTLFTGTRDEEEFYLTSARIELRGVEALSIMRSIMDEAFVGDTIALRRITTYLGALAGVIAELSQILGTLRQGCDPHIFYNDIRPWFKGADSDTRGRKWVFEGIERDPTLEQPAELSGPSAGQSTLVHALDIFLGVDRYSHSLFSTHGAARSTATLGAASGTPAVPFLTRMQSYMPRHHRTFLRHLAGSPRPLRALVENAGNAPLRAAYDGAVKALKEFRDEHVRIVALYILVPSKREGKEGGPKGTGGTDAFQFVKGVRDQTAGALLGEGR</sequence>
<keyword evidence="3 4" id="KW-0408">Iron</keyword>
<reference evidence="5 6" key="1">
    <citation type="submission" date="2016-03" db="EMBL/GenBank/DDBJ databases">
        <title>Whole genome sequencing of Grifola frondosa 9006-11.</title>
        <authorList>
            <person name="Min B."/>
            <person name="Park H."/>
            <person name="Kim J.-G."/>
            <person name="Cho H."/>
            <person name="Oh Y.-L."/>
            <person name="Kong W.-S."/>
            <person name="Choi I.-G."/>
        </authorList>
    </citation>
    <scope>NUCLEOTIDE SEQUENCE [LARGE SCALE GENOMIC DNA]</scope>
    <source>
        <strain evidence="5 6">9006-11</strain>
    </source>
</reference>
<evidence type="ECO:0000256" key="2">
    <source>
        <dbReference type="ARBA" id="ARBA00022723"/>
    </source>
</evidence>
<dbReference type="OrthoDB" id="540174at2759"/>
<name>A0A1C7LTV8_GRIFR</name>
<dbReference type="GO" id="GO:0019441">
    <property type="term" value="P:L-tryptophan catabolic process to kynurenine"/>
    <property type="evidence" value="ECO:0007669"/>
    <property type="project" value="InterPro"/>
</dbReference>
<dbReference type="GO" id="GO:0020037">
    <property type="term" value="F:heme binding"/>
    <property type="evidence" value="ECO:0007669"/>
    <property type="project" value="InterPro"/>
</dbReference>
<evidence type="ECO:0000256" key="4">
    <source>
        <dbReference type="PIRSR" id="PIRSR600898-1"/>
    </source>
</evidence>
<dbReference type="GO" id="GO:0033754">
    <property type="term" value="F:indoleamine 2,3-dioxygenase activity"/>
    <property type="evidence" value="ECO:0007669"/>
    <property type="project" value="TreeGrafter"/>
</dbReference>
<proteinExistence type="inferred from homology"/>
<accession>A0A1C7LTV8</accession>
<dbReference type="PANTHER" id="PTHR28657:SF5">
    <property type="entry name" value="INDOLEAMINE 2,3-DIOXYGENASE"/>
    <property type="match status" value="1"/>
</dbReference>
<keyword evidence="2 4" id="KW-0479">Metal-binding</keyword>
<comment type="similarity">
    <text evidence="1">Belongs to the indoleamine 2,3-dioxygenase family.</text>
</comment>
<keyword evidence="6" id="KW-1185">Reference proteome</keyword>
<dbReference type="STRING" id="5627.A0A1C7LTV8"/>
<feature type="non-terminal residue" evidence="5">
    <location>
        <position position="465"/>
    </location>
</feature>
<keyword evidence="5" id="KW-0223">Dioxygenase</keyword>
<dbReference type="SUPFAM" id="SSF140959">
    <property type="entry name" value="Indolic compounds 2,3-dioxygenase-like"/>
    <property type="match status" value="1"/>
</dbReference>
<dbReference type="Pfam" id="PF01231">
    <property type="entry name" value="IDO"/>
    <property type="match status" value="1"/>
</dbReference>
<dbReference type="GO" id="GO:0034354">
    <property type="term" value="P:'de novo' NAD+ biosynthetic process from L-tryptophan"/>
    <property type="evidence" value="ECO:0007669"/>
    <property type="project" value="TreeGrafter"/>
</dbReference>
<evidence type="ECO:0000313" key="6">
    <source>
        <dbReference type="Proteomes" id="UP000092993"/>
    </source>
</evidence>
<dbReference type="GO" id="GO:0046872">
    <property type="term" value="F:metal ion binding"/>
    <property type="evidence" value="ECO:0007669"/>
    <property type="project" value="UniProtKB-KW"/>
</dbReference>
<dbReference type="PANTHER" id="PTHR28657">
    <property type="entry name" value="INDOLEAMINE 2,3-DIOXYGENASE"/>
    <property type="match status" value="1"/>
</dbReference>
<organism evidence="5 6">
    <name type="scientific">Grifola frondosa</name>
    <name type="common">Maitake</name>
    <name type="synonym">Polyporus frondosus</name>
    <dbReference type="NCBI Taxonomy" id="5627"/>
    <lineage>
        <taxon>Eukaryota</taxon>
        <taxon>Fungi</taxon>
        <taxon>Dikarya</taxon>
        <taxon>Basidiomycota</taxon>
        <taxon>Agaricomycotina</taxon>
        <taxon>Agaricomycetes</taxon>
        <taxon>Polyporales</taxon>
        <taxon>Grifolaceae</taxon>
        <taxon>Grifola</taxon>
    </lineage>
</organism>
<dbReference type="InterPro" id="IPR037217">
    <property type="entry name" value="Trp/Indoleamine_2_3_dOase-like"/>
</dbReference>